<sequence length="560" mass="64597">MKKLIEHIKYLIPQSKRKRLPFFFSISIVNSILDFISIAFLTPFILLIIDKKKVDDFLVFHFGITYQEKHILYALIILIAFYLLKNLLQTKIVSRQSKYLYSIGTLLSKKLVSNFTYGNYEKFYLIDKGQLIRDFHKLPTIFVTNILIPIYHLTSEIIIVSMIMVAGFILNPLATIFSIVFVSISALLLLFLRKGKTQHFNEIISKSYRDTLNNLMNILNGIIEIKSSKSERDFINRFGKSYEEQNDTLASLSTFKQNNVRYLEVMTIIFISFSIAFILLNSSSMKDLVLLSFYGSAVIKIIPSFNKIINAYIDLKSNKHAVDILASYKFDQPNELNDNLFENSLLLENINFNYPNNDLIISNCNIEIKKGDFIGIMGKSGCGKTTLLHIICRMLPFKSGKIILDENVITNTASFPFVYMLSQHSFIFQGTLIENITMNKKEDVDYNYINHLFDSFDLKDWFLNLDDGFDTVLNIDSKSISGGQKQRLALIRALYTKPKILLLDEATNQLNEDLEIKIMKYLKSRTTENELSIVAVFHNKDLSKFAEKHYTFQNSNLIKG</sequence>
<dbReference type="PROSITE" id="PS00211">
    <property type="entry name" value="ABC_TRANSPORTER_1"/>
    <property type="match status" value="1"/>
</dbReference>
<feature type="domain" description="ABC transporter" evidence="8">
    <location>
        <begin position="345"/>
        <end position="560"/>
    </location>
</feature>
<feature type="transmembrane region" description="Helical" evidence="7">
    <location>
        <begin position="173"/>
        <end position="192"/>
    </location>
</feature>
<dbReference type="InterPro" id="IPR039421">
    <property type="entry name" value="Type_1_exporter"/>
</dbReference>
<dbReference type="SUPFAM" id="SSF52540">
    <property type="entry name" value="P-loop containing nucleoside triphosphate hydrolases"/>
    <property type="match status" value="1"/>
</dbReference>
<dbReference type="AlphaFoldDB" id="A0A1H7QEV3"/>
<dbReference type="InterPro" id="IPR003439">
    <property type="entry name" value="ABC_transporter-like_ATP-bd"/>
</dbReference>
<evidence type="ECO:0000256" key="7">
    <source>
        <dbReference type="SAM" id="Phobius"/>
    </source>
</evidence>
<dbReference type="EMBL" id="FOAB01000004">
    <property type="protein sequence ID" value="SEL45817.1"/>
    <property type="molecule type" value="Genomic_DNA"/>
</dbReference>
<evidence type="ECO:0000313" key="11">
    <source>
        <dbReference type="Proteomes" id="UP000198521"/>
    </source>
</evidence>
<evidence type="ECO:0000256" key="6">
    <source>
        <dbReference type="ARBA" id="ARBA00023136"/>
    </source>
</evidence>
<dbReference type="OrthoDB" id="1522160at2"/>
<dbReference type="STRING" id="1038014.SAMN04487910_2514"/>
<dbReference type="InterPro" id="IPR003593">
    <property type="entry name" value="AAA+_ATPase"/>
</dbReference>
<keyword evidence="3" id="KW-0547">Nucleotide-binding</keyword>
<evidence type="ECO:0000259" key="9">
    <source>
        <dbReference type="PROSITE" id="PS50929"/>
    </source>
</evidence>
<keyword evidence="4" id="KW-0067">ATP-binding</keyword>
<keyword evidence="11" id="KW-1185">Reference proteome</keyword>
<evidence type="ECO:0000313" key="10">
    <source>
        <dbReference type="EMBL" id="SEL45817.1"/>
    </source>
</evidence>
<dbReference type="Proteomes" id="UP000198521">
    <property type="component" value="Unassembled WGS sequence"/>
</dbReference>
<reference evidence="11" key="1">
    <citation type="submission" date="2016-10" db="EMBL/GenBank/DDBJ databases">
        <authorList>
            <person name="Varghese N."/>
            <person name="Submissions S."/>
        </authorList>
    </citation>
    <scope>NUCLEOTIDE SEQUENCE [LARGE SCALE GENOMIC DNA]</scope>
    <source>
        <strain evidence="11">DSM 25232 / NCIMB 14723 / 92V</strain>
    </source>
</reference>
<feature type="domain" description="ABC transmembrane type-1" evidence="9">
    <location>
        <begin position="27"/>
        <end position="294"/>
    </location>
</feature>
<evidence type="ECO:0000256" key="3">
    <source>
        <dbReference type="ARBA" id="ARBA00022741"/>
    </source>
</evidence>
<dbReference type="RefSeq" id="WP_091408870.1">
    <property type="nucleotide sequence ID" value="NZ_FOAB01000004.1"/>
</dbReference>
<dbReference type="PROSITE" id="PS50893">
    <property type="entry name" value="ABC_TRANSPORTER_2"/>
    <property type="match status" value="1"/>
</dbReference>
<dbReference type="InterPro" id="IPR036640">
    <property type="entry name" value="ABC1_TM_sf"/>
</dbReference>
<dbReference type="GO" id="GO:0005886">
    <property type="term" value="C:plasma membrane"/>
    <property type="evidence" value="ECO:0007669"/>
    <property type="project" value="UniProtKB-SubCell"/>
</dbReference>
<gene>
    <name evidence="10" type="ORF">SAMN04487910_2514</name>
</gene>
<protein>
    <submittedName>
        <fullName evidence="10">ABC-type bacteriocin/lantibiotic exporter, contains an N-terminal double-glycine peptidase domain</fullName>
    </submittedName>
</protein>
<evidence type="ECO:0000259" key="8">
    <source>
        <dbReference type="PROSITE" id="PS50893"/>
    </source>
</evidence>
<accession>A0A1H7QEV3</accession>
<dbReference type="Pfam" id="PF00005">
    <property type="entry name" value="ABC_tran"/>
    <property type="match status" value="1"/>
</dbReference>
<keyword evidence="2 7" id="KW-0812">Transmembrane</keyword>
<dbReference type="InterPro" id="IPR017871">
    <property type="entry name" value="ABC_transporter-like_CS"/>
</dbReference>
<feature type="transmembrane region" description="Helical" evidence="7">
    <location>
        <begin position="70"/>
        <end position="88"/>
    </location>
</feature>
<keyword evidence="5 7" id="KW-1133">Transmembrane helix</keyword>
<evidence type="ECO:0000256" key="4">
    <source>
        <dbReference type="ARBA" id="ARBA00022840"/>
    </source>
</evidence>
<proteinExistence type="predicted"/>
<evidence type="ECO:0000256" key="2">
    <source>
        <dbReference type="ARBA" id="ARBA00022692"/>
    </source>
</evidence>
<dbReference type="InterPro" id="IPR011527">
    <property type="entry name" value="ABC1_TM_dom"/>
</dbReference>
<dbReference type="PANTHER" id="PTHR24221:SF654">
    <property type="entry name" value="ATP-BINDING CASSETTE SUB-FAMILY B MEMBER 6"/>
    <property type="match status" value="1"/>
</dbReference>
<dbReference type="InterPro" id="IPR027417">
    <property type="entry name" value="P-loop_NTPase"/>
</dbReference>
<dbReference type="GO" id="GO:0005524">
    <property type="term" value="F:ATP binding"/>
    <property type="evidence" value="ECO:0007669"/>
    <property type="project" value="UniProtKB-KW"/>
</dbReference>
<name>A0A1H7QEV3_AQUAM</name>
<feature type="transmembrane region" description="Helical" evidence="7">
    <location>
        <begin position="20"/>
        <end position="50"/>
    </location>
</feature>
<organism evidence="10 11">
    <name type="scientific">Aquimarina amphilecti</name>
    <dbReference type="NCBI Taxonomy" id="1038014"/>
    <lineage>
        <taxon>Bacteria</taxon>
        <taxon>Pseudomonadati</taxon>
        <taxon>Bacteroidota</taxon>
        <taxon>Flavobacteriia</taxon>
        <taxon>Flavobacteriales</taxon>
        <taxon>Flavobacteriaceae</taxon>
        <taxon>Aquimarina</taxon>
    </lineage>
</organism>
<keyword evidence="6 7" id="KW-0472">Membrane</keyword>
<comment type="subcellular location">
    <subcellularLocation>
        <location evidence="1">Cell membrane</location>
        <topology evidence="1">Multi-pass membrane protein</topology>
    </subcellularLocation>
</comment>
<evidence type="ECO:0000256" key="5">
    <source>
        <dbReference type="ARBA" id="ARBA00022989"/>
    </source>
</evidence>
<feature type="transmembrane region" description="Helical" evidence="7">
    <location>
        <begin position="262"/>
        <end position="282"/>
    </location>
</feature>
<dbReference type="SMART" id="SM00382">
    <property type="entry name" value="AAA"/>
    <property type="match status" value="1"/>
</dbReference>
<dbReference type="PROSITE" id="PS50929">
    <property type="entry name" value="ABC_TM1F"/>
    <property type="match status" value="1"/>
</dbReference>
<feature type="transmembrane region" description="Helical" evidence="7">
    <location>
        <begin position="142"/>
        <end position="167"/>
    </location>
</feature>
<dbReference type="GO" id="GO:0016887">
    <property type="term" value="F:ATP hydrolysis activity"/>
    <property type="evidence" value="ECO:0007669"/>
    <property type="project" value="InterPro"/>
</dbReference>
<dbReference type="PANTHER" id="PTHR24221">
    <property type="entry name" value="ATP-BINDING CASSETTE SUB-FAMILY B"/>
    <property type="match status" value="1"/>
</dbReference>
<dbReference type="GO" id="GO:0034040">
    <property type="term" value="F:ATPase-coupled lipid transmembrane transporter activity"/>
    <property type="evidence" value="ECO:0007669"/>
    <property type="project" value="TreeGrafter"/>
</dbReference>
<dbReference type="GO" id="GO:0140359">
    <property type="term" value="F:ABC-type transporter activity"/>
    <property type="evidence" value="ECO:0007669"/>
    <property type="project" value="InterPro"/>
</dbReference>
<dbReference type="Gene3D" id="3.40.50.300">
    <property type="entry name" value="P-loop containing nucleotide triphosphate hydrolases"/>
    <property type="match status" value="1"/>
</dbReference>
<evidence type="ECO:0000256" key="1">
    <source>
        <dbReference type="ARBA" id="ARBA00004651"/>
    </source>
</evidence>
<dbReference type="Gene3D" id="1.20.1560.10">
    <property type="entry name" value="ABC transporter type 1, transmembrane domain"/>
    <property type="match status" value="1"/>
</dbReference>
<dbReference type="SUPFAM" id="SSF90123">
    <property type="entry name" value="ABC transporter transmembrane region"/>
    <property type="match status" value="1"/>
</dbReference>